<accession>A0ABY7W3R8</accession>
<reference evidence="3 4" key="1">
    <citation type="submission" date="2023-02" db="EMBL/GenBank/DDBJ databases">
        <title>Genome sequence of Lentisphaera profundi SAORIC-696.</title>
        <authorList>
            <person name="Kim e."/>
            <person name="Cho J.-C."/>
            <person name="Choi A."/>
            <person name="Kang I."/>
        </authorList>
    </citation>
    <scope>NUCLEOTIDE SEQUENCE [LARGE SCALE GENOMIC DNA]</scope>
    <source>
        <strain evidence="3 4">SAORIC-696</strain>
    </source>
</reference>
<keyword evidence="3" id="KW-0378">Hydrolase</keyword>
<keyword evidence="3" id="KW-0255">Endonuclease</keyword>
<dbReference type="PANTHER" id="PTHR41349">
    <property type="match status" value="1"/>
</dbReference>
<feature type="signal peptide" evidence="1">
    <location>
        <begin position="1"/>
        <end position="27"/>
    </location>
</feature>
<protein>
    <submittedName>
        <fullName evidence="3">Endonuclease/exonuclease/phosphatase family protein</fullName>
    </submittedName>
</protein>
<dbReference type="SUPFAM" id="SSF56219">
    <property type="entry name" value="DNase I-like"/>
    <property type="match status" value="1"/>
</dbReference>
<dbReference type="Gene3D" id="3.60.10.10">
    <property type="entry name" value="Endonuclease/exonuclease/phosphatase"/>
    <property type="match status" value="1"/>
</dbReference>
<dbReference type="InterPro" id="IPR005135">
    <property type="entry name" value="Endo/exonuclease/phosphatase"/>
</dbReference>
<dbReference type="Pfam" id="PF03372">
    <property type="entry name" value="Exo_endo_phos"/>
    <property type="match status" value="1"/>
</dbReference>
<evidence type="ECO:0000313" key="3">
    <source>
        <dbReference type="EMBL" id="WDE98908.1"/>
    </source>
</evidence>
<feature type="chain" id="PRO_5047509691" evidence="1">
    <location>
        <begin position="28"/>
        <end position="325"/>
    </location>
</feature>
<dbReference type="Proteomes" id="UP001214250">
    <property type="component" value="Chromosome 2"/>
</dbReference>
<evidence type="ECO:0000313" key="4">
    <source>
        <dbReference type="Proteomes" id="UP001214250"/>
    </source>
</evidence>
<feature type="domain" description="Endonuclease/exonuclease/phosphatase" evidence="2">
    <location>
        <begin position="41"/>
        <end position="303"/>
    </location>
</feature>
<keyword evidence="3" id="KW-0540">Nuclease</keyword>
<proteinExistence type="predicted"/>
<dbReference type="GO" id="GO:0004519">
    <property type="term" value="F:endonuclease activity"/>
    <property type="evidence" value="ECO:0007669"/>
    <property type="project" value="UniProtKB-KW"/>
</dbReference>
<organism evidence="3 4">
    <name type="scientific">Lentisphaera profundi</name>
    <dbReference type="NCBI Taxonomy" id="1658616"/>
    <lineage>
        <taxon>Bacteria</taxon>
        <taxon>Pseudomonadati</taxon>
        <taxon>Lentisphaerota</taxon>
        <taxon>Lentisphaeria</taxon>
        <taxon>Lentisphaerales</taxon>
        <taxon>Lentisphaeraceae</taxon>
        <taxon>Lentisphaera</taxon>
    </lineage>
</organism>
<dbReference type="RefSeq" id="WP_274153776.1">
    <property type="nucleotide sequence ID" value="NZ_CP117812.1"/>
</dbReference>
<keyword evidence="1" id="KW-0732">Signal</keyword>
<dbReference type="EMBL" id="CP117812">
    <property type="protein sequence ID" value="WDE98908.1"/>
    <property type="molecule type" value="Genomic_DNA"/>
</dbReference>
<name>A0ABY7W3R8_9BACT</name>
<evidence type="ECO:0000256" key="1">
    <source>
        <dbReference type="SAM" id="SignalP"/>
    </source>
</evidence>
<evidence type="ECO:0000259" key="2">
    <source>
        <dbReference type="Pfam" id="PF03372"/>
    </source>
</evidence>
<sequence length="325" mass="35936">MKKSIHTMTTLGRVFAVALAFVTPLHAENEKLGEESIVRVMTYNACRGGTYLGQALSQSAKMIQLAKADIVGLQEIGENVPKLANLLAWNHWGPFLSRYEIVDHAQGMGKRPWYGIKVKLPSGQHAYAFNAHLPNPPNQAYQLLGLKGGYRTYPKIDTEEEAIAGAKKARGKYISRLLKLIKSFALTDDPIFVVGDFNEPSHLDWTEAAAKAGHHPMKVSFPTSLMMAEAGFTDSYRTIHPDEVAKPGLTWSPVYEPAHPDHHLMRIDYVYFKGKGVKVTGSKIIGEDKEHADIVVAPYPSDHRAVVATFTLAKQADSMKLNTSK</sequence>
<dbReference type="PANTHER" id="PTHR41349:SF1">
    <property type="entry name" value="PROTEIN CBG08683"/>
    <property type="match status" value="1"/>
</dbReference>
<keyword evidence="4" id="KW-1185">Reference proteome</keyword>
<dbReference type="InterPro" id="IPR036691">
    <property type="entry name" value="Endo/exonu/phosph_ase_sf"/>
</dbReference>
<gene>
    <name evidence="3" type="ORF">PQO03_13800</name>
</gene>